<dbReference type="GO" id="GO:0004175">
    <property type="term" value="F:endopeptidase activity"/>
    <property type="evidence" value="ECO:0007669"/>
    <property type="project" value="UniProtKB-ARBA"/>
</dbReference>
<evidence type="ECO:0000256" key="1">
    <source>
        <dbReference type="SAM" id="Phobius"/>
    </source>
</evidence>
<organism evidence="3 4">
    <name type="scientific">Nostocoides japonicum T1-X7</name>
    <dbReference type="NCBI Taxonomy" id="1194083"/>
    <lineage>
        <taxon>Bacteria</taxon>
        <taxon>Bacillati</taxon>
        <taxon>Actinomycetota</taxon>
        <taxon>Actinomycetes</taxon>
        <taxon>Micrococcales</taxon>
        <taxon>Intrasporangiaceae</taxon>
        <taxon>Nostocoides</taxon>
    </lineage>
</organism>
<feature type="transmembrane region" description="Helical" evidence="1">
    <location>
        <begin position="153"/>
        <end position="176"/>
    </location>
</feature>
<dbReference type="Pfam" id="PF02517">
    <property type="entry name" value="Rce1-like"/>
    <property type="match status" value="1"/>
</dbReference>
<dbReference type="EMBL" id="CAJB01000080">
    <property type="protein sequence ID" value="CCH77192.1"/>
    <property type="molecule type" value="Genomic_DNA"/>
</dbReference>
<feature type="transmembrane region" description="Helical" evidence="1">
    <location>
        <begin position="188"/>
        <end position="210"/>
    </location>
</feature>
<reference evidence="3 4" key="1">
    <citation type="journal article" date="2013" name="ISME J.">
        <title>A metabolic model for members of the genus Tetrasphaera involved in enhanced biological phosphorus removal.</title>
        <authorList>
            <person name="Kristiansen R."/>
            <person name="Nguyen H.T.T."/>
            <person name="Saunders A.M."/>
            <person name="Nielsen J.L."/>
            <person name="Wimmer R."/>
            <person name="Le V.Q."/>
            <person name="McIlroy S.J."/>
            <person name="Petrovski S."/>
            <person name="Seviour R.J."/>
            <person name="Calteau A."/>
            <person name="Nielsen K.L."/>
            <person name="Nielsen P.H."/>
        </authorList>
    </citation>
    <scope>NUCLEOTIDE SEQUENCE [LARGE SCALE GENOMIC DNA]</scope>
    <source>
        <strain evidence="3 4">T1-X7</strain>
    </source>
</reference>
<evidence type="ECO:0000259" key="2">
    <source>
        <dbReference type="Pfam" id="PF02517"/>
    </source>
</evidence>
<dbReference type="AlphaFoldDB" id="A0A077LWK9"/>
<keyword evidence="4" id="KW-1185">Reference proteome</keyword>
<dbReference type="STRING" id="1194083.BN12_1700004"/>
<keyword evidence="1" id="KW-0812">Transmembrane</keyword>
<feature type="transmembrane region" description="Helical" evidence="1">
    <location>
        <begin position="12"/>
        <end position="30"/>
    </location>
</feature>
<gene>
    <name evidence="3" type="ORF">BN12_1700004</name>
</gene>
<sequence>MEPADALARRRVVVAATLVVGTALLTWATRVEPGDALFYPVTLVLALTWAGGARLSGPVGWHATNRDRGAHPLTGGVLLGGGLLVLFLLGAVAVTRVPTLSDPVDQLLDHAREGSLPVVVVLTAVTGTAEEMFFRGSLYEALRDHRPVAVTTVLYAVSALGSGIWLLVLAAGLLGLVTALQRRGGSGVGAAVVTHLTWSLGMLLLLPLVLDALS</sequence>
<dbReference type="Proteomes" id="UP000035721">
    <property type="component" value="Unassembled WGS sequence"/>
</dbReference>
<keyword evidence="1" id="KW-1133">Transmembrane helix</keyword>
<feature type="domain" description="CAAX prenyl protease 2/Lysostaphin resistance protein A-like" evidence="2">
    <location>
        <begin position="115"/>
        <end position="200"/>
    </location>
</feature>
<dbReference type="GO" id="GO:0080120">
    <property type="term" value="P:CAAX-box protein maturation"/>
    <property type="evidence" value="ECO:0007669"/>
    <property type="project" value="UniProtKB-ARBA"/>
</dbReference>
<evidence type="ECO:0000313" key="3">
    <source>
        <dbReference type="EMBL" id="CCH77192.1"/>
    </source>
</evidence>
<evidence type="ECO:0000313" key="4">
    <source>
        <dbReference type="Proteomes" id="UP000035721"/>
    </source>
</evidence>
<feature type="transmembrane region" description="Helical" evidence="1">
    <location>
        <begin position="36"/>
        <end position="55"/>
    </location>
</feature>
<dbReference type="RefSeq" id="WP_048554088.1">
    <property type="nucleotide sequence ID" value="NZ_HF570958.1"/>
</dbReference>
<protein>
    <submittedName>
        <fullName evidence="3">Putative integral membrane protein</fullName>
    </submittedName>
</protein>
<dbReference type="InterPro" id="IPR003675">
    <property type="entry name" value="Rce1/LyrA-like_dom"/>
</dbReference>
<proteinExistence type="predicted"/>
<feature type="transmembrane region" description="Helical" evidence="1">
    <location>
        <begin position="76"/>
        <end position="94"/>
    </location>
</feature>
<comment type="caution">
    <text evidence="3">The sequence shown here is derived from an EMBL/GenBank/DDBJ whole genome shotgun (WGS) entry which is preliminary data.</text>
</comment>
<dbReference type="OrthoDB" id="4407663at2"/>
<accession>A0A077LWK9</accession>
<name>A0A077LWK9_9MICO</name>
<keyword evidence="1" id="KW-0472">Membrane</keyword>